<gene>
    <name evidence="1" type="ORF">ABID46_002210</name>
</gene>
<comment type="caution">
    <text evidence="1">The sequence shown here is derived from an EMBL/GenBank/DDBJ whole genome shotgun (WGS) entry which is preliminary data.</text>
</comment>
<name>A0ABV2LVP0_9FLAO</name>
<evidence type="ECO:0008006" key="3">
    <source>
        <dbReference type="Google" id="ProtNLM"/>
    </source>
</evidence>
<accession>A0ABV2LVP0</accession>
<evidence type="ECO:0000313" key="1">
    <source>
        <dbReference type="EMBL" id="MET3732620.1"/>
    </source>
</evidence>
<protein>
    <recommendedName>
        <fullName evidence="3">GLPGLI family protein</fullName>
    </recommendedName>
</protein>
<reference evidence="1 2" key="1">
    <citation type="submission" date="2024-06" db="EMBL/GenBank/DDBJ databases">
        <title>Genomic Encyclopedia of Type Strains, Phase IV (KMG-IV): sequencing the most valuable type-strain genomes for metagenomic binning, comparative biology and taxonomic classification.</title>
        <authorList>
            <person name="Goeker M."/>
        </authorList>
    </citation>
    <scope>NUCLEOTIDE SEQUENCE [LARGE SCALE GENOMIC DNA]</scope>
    <source>
        <strain evidence="1 2">DSM 29388</strain>
    </source>
</reference>
<dbReference type="EMBL" id="JBEPMO010000015">
    <property type="protein sequence ID" value="MET3732620.1"/>
    <property type="molecule type" value="Genomic_DNA"/>
</dbReference>
<evidence type="ECO:0000313" key="2">
    <source>
        <dbReference type="Proteomes" id="UP001549146"/>
    </source>
</evidence>
<keyword evidence="2" id="KW-1185">Reference proteome</keyword>
<proteinExistence type="predicted"/>
<dbReference type="Proteomes" id="UP001549146">
    <property type="component" value="Unassembled WGS sequence"/>
</dbReference>
<sequence>MKFSLAFVTIIISSIQLVAQETIPFRLTKHNNLIIQTLINEKDTLDLMFQISMNDAALSPNRIRHANSIQFENEISDNNSIQIGNLQWENIRFFDNEYSGHESDGKIGKVLFQNKIFGIDYDQNQFVIYNELPNLTDYQEIPLLTDGEFFLISADSIFDWQPTELYFLLQSGFSGAIMYSNEVAKTNQLNQVLTIYKEQEYSDSQGNKIISKQAILPYFHFANTVLKDVKVGFFKGEARVQTQNYFGADLMKRFNWIFDVKNEKAYIKPSKYLRDKYYENEQ</sequence>
<organism evidence="1 2">
    <name type="scientific">Moheibacter stercoris</name>
    <dbReference type="NCBI Taxonomy" id="1628251"/>
    <lineage>
        <taxon>Bacteria</taxon>
        <taxon>Pseudomonadati</taxon>
        <taxon>Bacteroidota</taxon>
        <taxon>Flavobacteriia</taxon>
        <taxon>Flavobacteriales</taxon>
        <taxon>Weeksellaceae</taxon>
        <taxon>Moheibacter</taxon>
    </lineage>
</organism>
<dbReference type="RefSeq" id="WP_354510017.1">
    <property type="nucleotide sequence ID" value="NZ_JBEPMO010000015.1"/>
</dbReference>